<accession>A0A5C6M0V2</accession>
<dbReference type="AlphaFoldDB" id="A0A5C6M0V2"/>
<dbReference type="Proteomes" id="UP000321083">
    <property type="component" value="Unassembled WGS sequence"/>
</dbReference>
<evidence type="ECO:0000256" key="1">
    <source>
        <dbReference type="SAM" id="MobiDB-lite"/>
    </source>
</evidence>
<protein>
    <submittedName>
        <fullName evidence="2">Uncharacterized protein</fullName>
    </submittedName>
</protein>
<organism evidence="2 3">
    <name type="scientific">Planctomyces bekefii</name>
    <dbReference type="NCBI Taxonomy" id="1653850"/>
    <lineage>
        <taxon>Bacteria</taxon>
        <taxon>Pseudomonadati</taxon>
        <taxon>Planctomycetota</taxon>
        <taxon>Planctomycetia</taxon>
        <taxon>Planctomycetales</taxon>
        <taxon>Planctomycetaceae</taxon>
        <taxon>Planctomyces</taxon>
    </lineage>
</organism>
<feature type="compositionally biased region" description="Acidic residues" evidence="1">
    <location>
        <begin position="1"/>
        <end position="17"/>
    </location>
</feature>
<sequence>MPPDGELPDDLPDDIPDDVMPPPGPMACFDLQAQTRFPSPAEMEEFKKEINIYFTANSDGSITAVEAVQEQEFKDFLGTVVFRSRDTVYQFKPFGEGMFLSTSLKGGQAFLKDTLEILMEEFTLGFASFIKQSEIGFEDLAGNFGLVGVGYNLSSSGGTAVNMPSGTFSIDTSGLITVAIGDSVLEKQAINSGTGSCGTEYSISSKSDPVKDSTAQLEIEGGKLKFDFADNPGQLFEGYARSDGQLLVFVQNIDMQAQGAIINPYGPPKKGISIGHSNKSYMVAVKTGTTAPNLAGKSFRILSYAIGLNADGGTSYTSSDIGTLSFTATTASFSGITATQVLKASADSSDLPQLSSIEGPSGSGTYSISDSGAITFTLNDKVYSGYVSADGETLVLGEKGNDSFGIYVGTVE</sequence>
<keyword evidence="3" id="KW-1185">Reference proteome</keyword>
<feature type="region of interest" description="Disordered" evidence="1">
    <location>
        <begin position="1"/>
        <end position="22"/>
    </location>
</feature>
<comment type="caution">
    <text evidence="2">The sequence shown here is derived from an EMBL/GenBank/DDBJ whole genome shotgun (WGS) entry which is preliminary data.</text>
</comment>
<reference evidence="2 3" key="2">
    <citation type="submission" date="2019-08" db="EMBL/GenBank/DDBJ databases">
        <authorList>
            <person name="Henke P."/>
        </authorList>
    </citation>
    <scope>NUCLEOTIDE SEQUENCE [LARGE SCALE GENOMIC DNA]</scope>
    <source>
        <strain evidence="2">Phe10_nw2017</strain>
    </source>
</reference>
<name>A0A5C6M0V2_9PLAN</name>
<evidence type="ECO:0000313" key="3">
    <source>
        <dbReference type="Proteomes" id="UP000321083"/>
    </source>
</evidence>
<dbReference type="EMBL" id="SRHE01000714">
    <property type="protein sequence ID" value="TWW08346.1"/>
    <property type="molecule type" value="Genomic_DNA"/>
</dbReference>
<evidence type="ECO:0000313" key="2">
    <source>
        <dbReference type="EMBL" id="TWW08346.1"/>
    </source>
</evidence>
<gene>
    <name evidence="2" type="ORF">E3A20_25250</name>
</gene>
<proteinExistence type="predicted"/>
<reference evidence="2 3" key="1">
    <citation type="submission" date="2019-08" db="EMBL/GenBank/DDBJ databases">
        <title>100 year-old enigma solved: identification of Planctomyces bekefii, the type genus and species of the phylum Planctomycetes.</title>
        <authorList>
            <person name="Svetlana D.N."/>
            <person name="Overmann J."/>
        </authorList>
    </citation>
    <scope>NUCLEOTIDE SEQUENCE [LARGE SCALE GENOMIC DNA]</scope>
    <source>
        <strain evidence="2">Phe10_nw2017</strain>
    </source>
</reference>